<proteinExistence type="predicted"/>
<name>A0A2S6ISJ1_9FLAO</name>
<gene>
    <name evidence="2" type="ORF">LY01_00959</name>
</gene>
<keyword evidence="1" id="KW-0472">Membrane</keyword>
<keyword evidence="3" id="KW-1185">Reference proteome</keyword>
<evidence type="ECO:0000313" key="2">
    <source>
        <dbReference type="EMBL" id="PPK97131.1"/>
    </source>
</evidence>
<keyword evidence="1" id="KW-1133">Transmembrane helix</keyword>
<protein>
    <submittedName>
        <fullName evidence="2">Uncharacterized protein</fullName>
    </submittedName>
</protein>
<evidence type="ECO:0000256" key="1">
    <source>
        <dbReference type="SAM" id="Phobius"/>
    </source>
</evidence>
<dbReference type="EMBL" id="PTJE01000001">
    <property type="protein sequence ID" value="PPK97131.1"/>
    <property type="molecule type" value="Genomic_DNA"/>
</dbReference>
<sequence>MLLLQLSPHKTTSRLPGRPMEGYWHVYVGIVIFILGFAIYGRWKMKQFKKKSDSDDN</sequence>
<accession>A0A2S6ISJ1</accession>
<feature type="transmembrane region" description="Helical" evidence="1">
    <location>
        <begin position="22"/>
        <end position="41"/>
    </location>
</feature>
<comment type="caution">
    <text evidence="2">The sequence shown here is derived from an EMBL/GenBank/DDBJ whole genome shotgun (WGS) entry which is preliminary data.</text>
</comment>
<dbReference type="Proteomes" id="UP000239002">
    <property type="component" value="Unassembled WGS sequence"/>
</dbReference>
<reference evidence="2 3" key="1">
    <citation type="submission" date="2018-02" db="EMBL/GenBank/DDBJ databases">
        <title>Genomic Encyclopedia of Archaeal and Bacterial Type Strains, Phase II (KMG-II): from individual species to whole genera.</title>
        <authorList>
            <person name="Goeker M."/>
        </authorList>
    </citation>
    <scope>NUCLEOTIDE SEQUENCE [LARGE SCALE GENOMIC DNA]</scope>
    <source>
        <strain evidence="2 3">DSM 16809</strain>
    </source>
</reference>
<organism evidence="2 3">
    <name type="scientific">Nonlabens xylanidelens</name>
    <dbReference type="NCBI Taxonomy" id="191564"/>
    <lineage>
        <taxon>Bacteria</taxon>
        <taxon>Pseudomonadati</taxon>
        <taxon>Bacteroidota</taxon>
        <taxon>Flavobacteriia</taxon>
        <taxon>Flavobacteriales</taxon>
        <taxon>Flavobacteriaceae</taxon>
        <taxon>Nonlabens</taxon>
    </lineage>
</organism>
<evidence type="ECO:0000313" key="3">
    <source>
        <dbReference type="Proteomes" id="UP000239002"/>
    </source>
</evidence>
<keyword evidence="1" id="KW-0812">Transmembrane</keyword>
<dbReference type="AlphaFoldDB" id="A0A2S6ISJ1"/>